<evidence type="ECO:0000313" key="2">
    <source>
        <dbReference type="EMBL" id="MBB5852105.1"/>
    </source>
</evidence>
<gene>
    <name evidence="2" type="ORF">HDA45_002192</name>
</gene>
<evidence type="ECO:0000313" key="3">
    <source>
        <dbReference type="Proteomes" id="UP000580861"/>
    </source>
</evidence>
<dbReference type="RefSeq" id="WP_246480671.1">
    <property type="nucleotide sequence ID" value="NZ_JACHMX010000001.1"/>
</dbReference>
<feature type="region of interest" description="Disordered" evidence="1">
    <location>
        <begin position="93"/>
        <end position="120"/>
    </location>
</feature>
<proteinExistence type="predicted"/>
<accession>A0A841B0B4</accession>
<dbReference type="AlphaFoldDB" id="A0A841B0B4"/>
<keyword evidence="3" id="KW-1185">Reference proteome</keyword>
<organism evidence="2 3">
    <name type="scientific">Amycolatopsis umgeniensis</name>
    <dbReference type="NCBI Taxonomy" id="336628"/>
    <lineage>
        <taxon>Bacteria</taxon>
        <taxon>Bacillati</taxon>
        <taxon>Actinomycetota</taxon>
        <taxon>Actinomycetes</taxon>
        <taxon>Pseudonocardiales</taxon>
        <taxon>Pseudonocardiaceae</taxon>
        <taxon>Amycolatopsis</taxon>
    </lineage>
</organism>
<sequence length="120" mass="13280">MKFFFDHNLSPRLIDTLKALLPHLVDFHLLDREIVDLAGAKIGKVDDIEFEIGDDGRPLVAAPLVGQRALGLRIGGRFGAWLAAVATRLRAEEDPQHCESRTTMSHRSAAISRRHSTAKS</sequence>
<evidence type="ECO:0000256" key="1">
    <source>
        <dbReference type="SAM" id="MobiDB-lite"/>
    </source>
</evidence>
<comment type="caution">
    <text evidence="2">The sequence shown here is derived from an EMBL/GenBank/DDBJ whole genome shotgun (WGS) entry which is preliminary data.</text>
</comment>
<name>A0A841B0B4_9PSEU</name>
<reference evidence="2 3" key="1">
    <citation type="submission" date="2020-08" db="EMBL/GenBank/DDBJ databases">
        <title>Sequencing the genomes of 1000 actinobacteria strains.</title>
        <authorList>
            <person name="Klenk H.-P."/>
        </authorList>
    </citation>
    <scope>NUCLEOTIDE SEQUENCE [LARGE SCALE GENOMIC DNA]</scope>
    <source>
        <strain evidence="2 3">DSM 45272</strain>
    </source>
</reference>
<dbReference type="EMBL" id="JACHMX010000001">
    <property type="protein sequence ID" value="MBB5852105.1"/>
    <property type="molecule type" value="Genomic_DNA"/>
</dbReference>
<dbReference type="Proteomes" id="UP000580861">
    <property type="component" value="Unassembled WGS sequence"/>
</dbReference>
<protein>
    <submittedName>
        <fullName evidence="2">Uncharacterized protein</fullName>
    </submittedName>
</protein>